<feature type="transmembrane region" description="Helical" evidence="10">
    <location>
        <begin position="168"/>
        <end position="186"/>
    </location>
</feature>
<evidence type="ECO:0000256" key="2">
    <source>
        <dbReference type="ARBA" id="ARBA00006214"/>
    </source>
</evidence>
<evidence type="ECO:0000256" key="6">
    <source>
        <dbReference type="ARBA" id="ARBA00023002"/>
    </source>
</evidence>
<evidence type="ECO:0000256" key="10">
    <source>
        <dbReference type="SAM" id="Phobius"/>
    </source>
</evidence>
<feature type="transmembrane region" description="Helical" evidence="10">
    <location>
        <begin position="227"/>
        <end position="245"/>
    </location>
</feature>
<dbReference type="PANTHER" id="PTHR34573">
    <property type="entry name" value="VKC DOMAIN-CONTAINING PROTEIN"/>
    <property type="match status" value="1"/>
</dbReference>
<protein>
    <recommendedName>
        <fullName evidence="11">Vitamin K epoxide reductase domain-containing protein</fullName>
    </recommendedName>
</protein>
<evidence type="ECO:0000256" key="4">
    <source>
        <dbReference type="ARBA" id="ARBA00022719"/>
    </source>
</evidence>
<organism evidence="12 13">
    <name type="scientific">Hibiscus sabdariffa</name>
    <name type="common">roselle</name>
    <dbReference type="NCBI Taxonomy" id="183260"/>
    <lineage>
        <taxon>Eukaryota</taxon>
        <taxon>Viridiplantae</taxon>
        <taxon>Streptophyta</taxon>
        <taxon>Embryophyta</taxon>
        <taxon>Tracheophyta</taxon>
        <taxon>Spermatophyta</taxon>
        <taxon>Magnoliopsida</taxon>
        <taxon>eudicotyledons</taxon>
        <taxon>Gunneridae</taxon>
        <taxon>Pentapetalae</taxon>
        <taxon>rosids</taxon>
        <taxon>malvids</taxon>
        <taxon>Malvales</taxon>
        <taxon>Malvaceae</taxon>
        <taxon>Malvoideae</taxon>
        <taxon>Hibiscus</taxon>
    </lineage>
</organism>
<feature type="transmembrane region" description="Helical" evidence="10">
    <location>
        <begin position="192"/>
        <end position="215"/>
    </location>
</feature>
<comment type="similarity">
    <text evidence="2">Belongs to the VKOR family.</text>
</comment>
<keyword evidence="6" id="KW-0560">Oxidoreductase</keyword>
<keyword evidence="8" id="KW-1015">Disulfide bond</keyword>
<evidence type="ECO:0000256" key="1">
    <source>
        <dbReference type="ARBA" id="ARBA00004141"/>
    </source>
</evidence>
<keyword evidence="7 10" id="KW-0472">Membrane</keyword>
<evidence type="ECO:0000259" key="11">
    <source>
        <dbReference type="SMART" id="SM00756"/>
    </source>
</evidence>
<keyword evidence="3 10" id="KW-0812">Transmembrane</keyword>
<comment type="subcellular location">
    <subcellularLocation>
        <location evidence="1">Membrane</location>
        <topology evidence="1">Multi-pass membrane protein</topology>
    </subcellularLocation>
</comment>
<dbReference type="SUPFAM" id="SSF52833">
    <property type="entry name" value="Thioredoxin-like"/>
    <property type="match status" value="1"/>
</dbReference>
<dbReference type="InterPro" id="IPR038354">
    <property type="entry name" value="VKOR_sf"/>
</dbReference>
<dbReference type="Gene3D" id="3.40.30.10">
    <property type="entry name" value="Glutaredoxin"/>
    <property type="match status" value="1"/>
</dbReference>
<dbReference type="Gene3D" id="1.20.1440.130">
    <property type="entry name" value="VKOR domain"/>
    <property type="match status" value="1"/>
</dbReference>
<reference evidence="12 13" key="1">
    <citation type="journal article" date="2024" name="G3 (Bethesda)">
        <title>Genome assembly of Hibiscus sabdariffa L. provides insights into metabolisms of medicinal natural products.</title>
        <authorList>
            <person name="Kim T."/>
        </authorList>
    </citation>
    <scope>NUCLEOTIDE SEQUENCE [LARGE SCALE GENOMIC DNA]</scope>
    <source>
        <strain evidence="12">TK-2024</strain>
        <tissue evidence="12">Old leaves</tissue>
    </source>
</reference>
<evidence type="ECO:0000256" key="5">
    <source>
        <dbReference type="ARBA" id="ARBA00022989"/>
    </source>
</evidence>
<feature type="transmembrane region" description="Helical" evidence="10">
    <location>
        <begin position="126"/>
        <end position="148"/>
    </location>
</feature>
<keyword evidence="13" id="KW-1185">Reference proteome</keyword>
<dbReference type="SMART" id="SM00756">
    <property type="entry name" value="VKc"/>
    <property type="match status" value="1"/>
</dbReference>
<dbReference type="Pfam" id="PF07884">
    <property type="entry name" value="VKOR"/>
    <property type="match status" value="1"/>
</dbReference>
<keyword evidence="5 10" id="KW-1133">Transmembrane helix</keyword>
<proteinExistence type="inferred from homology"/>
<gene>
    <name evidence="12" type="ORF">V6N11_023028</name>
</gene>
<dbReference type="InterPro" id="IPR036249">
    <property type="entry name" value="Thioredoxin-like_sf"/>
</dbReference>
<keyword evidence="4" id="KW-0874">Quinone</keyword>
<evidence type="ECO:0000256" key="7">
    <source>
        <dbReference type="ARBA" id="ARBA00023136"/>
    </source>
</evidence>
<accession>A0ABR2TKZ7</accession>
<dbReference type="InterPro" id="IPR012932">
    <property type="entry name" value="VKOR"/>
</dbReference>
<feature type="domain" description="Vitamin K epoxide reductase" evidence="11">
    <location>
        <begin position="78"/>
        <end position="218"/>
    </location>
</feature>
<evidence type="ECO:0000256" key="3">
    <source>
        <dbReference type="ARBA" id="ARBA00022692"/>
    </source>
</evidence>
<evidence type="ECO:0000256" key="9">
    <source>
        <dbReference type="ARBA" id="ARBA00023284"/>
    </source>
</evidence>
<evidence type="ECO:0000256" key="8">
    <source>
        <dbReference type="ARBA" id="ARBA00023157"/>
    </source>
</evidence>
<dbReference type="Proteomes" id="UP001396334">
    <property type="component" value="Unassembled WGS sequence"/>
</dbReference>
<dbReference type="EMBL" id="JBBPBN010000005">
    <property type="protein sequence ID" value="KAK9038141.1"/>
    <property type="molecule type" value="Genomic_DNA"/>
</dbReference>
<dbReference type="CDD" id="cd12916">
    <property type="entry name" value="VKOR_1"/>
    <property type="match status" value="1"/>
</dbReference>
<evidence type="ECO:0000313" key="13">
    <source>
        <dbReference type="Proteomes" id="UP001396334"/>
    </source>
</evidence>
<sequence>MATFTGLSASQSQLLYLCSPPISSPAFISPPLHFKKQAPVRRLLVVPLKCSSTRPSQDADSETETISAPSSSVSLASSNSTYNWRAGIGAVGLLETAYLTYLKLSGSDAFCPLGGGSCGDVLNSDYALIFGVPLPLLGLIAYGFVTTLSLQLSRKNLPLGISERDGRLLLLGSTTSMAAASAYFLYILSTKFAGTSCSYCLMSALLSFSLFFISLKDVGLQEVQKVVGLQVCVASLVVATLSTSYSNLPSAPSSTANINLPYFTTEITTESSPFAISLARHLHSIGAKMYGAFWCSHCQEQKQMFGREAAKLLDYVECFPDGYKTGTTMIKACADANLEGFPTWVINGQVLSGEMELEKLAELTEGMLGPAKILKDEVCLSQSGVLFGSISSYSKFRKLKDMMIMVHIESLL</sequence>
<keyword evidence="9" id="KW-0676">Redox-active center</keyword>
<dbReference type="InterPro" id="IPR044698">
    <property type="entry name" value="VKOR/LTO1"/>
</dbReference>
<dbReference type="PANTHER" id="PTHR34573:SF1">
    <property type="entry name" value="VITAMIN K EPOXIDE REDUCTASE DOMAIN-CONTAINING PROTEIN"/>
    <property type="match status" value="1"/>
</dbReference>
<evidence type="ECO:0000313" key="12">
    <source>
        <dbReference type="EMBL" id="KAK9038141.1"/>
    </source>
</evidence>
<comment type="caution">
    <text evidence="12">The sequence shown here is derived from an EMBL/GenBank/DDBJ whole genome shotgun (WGS) entry which is preliminary data.</text>
</comment>
<name>A0ABR2TKZ7_9ROSI</name>